<evidence type="ECO:0000313" key="9">
    <source>
        <dbReference type="EMBL" id="PWV65809.1"/>
    </source>
</evidence>
<evidence type="ECO:0000256" key="1">
    <source>
        <dbReference type="ARBA" id="ARBA00004651"/>
    </source>
</evidence>
<dbReference type="PANTHER" id="PTHR30269">
    <property type="entry name" value="TRANSMEMBRANE PROTEIN YFCA"/>
    <property type="match status" value="1"/>
</dbReference>
<protein>
    <recommendedName>
        <fullName evidence="8">Probable membrane transporter protein</fullName>
    </recommendedName>
</protein>
<keyword evidence="7 8" id="KW-0472">Membrane</keyword>
<reference evidence="9 10" key="1">
    <citation type="submission" date="2018-05" db="EMBL/GenBank/DDBJ databases">
        <title>Genomic Encyclopedia of Type Strains, Phase IV (KMG-IV): sequencing the most valuable type-strain genomes for metagenomic binning, comparative biology and taxonomic classification.</title>
        <authorList>
            <person name="Goeker M."/>
        </authorList>
    </citation>
    <scope>NUCLEOTIDE SEQUENCE [LARGE SCALE GENOMIC DNA]</scope>
    <source>
        <strain evidence="9 10">DSM 23606</strain>
    </source>
</reference>
<feature type="transmembrane region" description="Helical" evidence="8">
    <location>
        <begin position="142"/>
        <end position="166"/>
    </location>
</feature>
<keyword evidence="6 8" id="KW-1133">Transmembrane helix</keyword>
<dbReference type="RefSeq" id="WP_425467061.1">
    <property type="nucleotide sequence ID" value="NZ_QGTJ01000001.1"/>
</dbReference>
<feature type="transmembrane region" description="Helical" evidence="8">
    <location>
        <begin position="178"/>
        <end position="200"/>
    </location>
</feature>
<evidence type="ECO:0000256" key="5">
    <source>
        <dbReference type="ARBA" id="ARBA00022692"/>
    </source>
</evidence>
<comment type="caution">
    <text evidence="9">The sequence shown here is derived from an EMBL/GenBank/DDBJ whole genome shotgun (WGS) entry which is preliminary data.</text>
</comment>
<keyword evidence="10" id="KW-1185">Reference proteome</keyword>
<evidence type="ECO:0000256" key="4">
    <source>
        <dbReference type="ARBA" id="ARBA00022475"/>
    </source>
</evidence>
<dbReference type="GO" id="GO:0005886">
    <property type="term" value="C:plasma membrane"/>
    <property type="evidence" value="ECO:0007669"/>
    <property type="project" value="UniProtKB-SubCell"/>
</dbReference>
<feature type="transmembrane region" description="Helical" evidence="8">
    <location>
        <begin position="103"/>
        <end position="122"/>
    </location>
</feature>
<dbReference type="Proteomes" id="UP000246569">
    <property type="component" value="Unassembled WGS sequence"/>
</dbReference>
<feature type="transmembrane region" description="Helical" evidence="8">
    <location>
        <begin position="79"/>
        <end position="97"/>
    </location>
</feature>
<evidence type="ECO:0000256" key="7">
    <source>
        <dbReference type="ARBA" id="ARBA00023136"/>
    </source>
</evidence>
<feature type="transmembrane region" description="Helical" evidence="8">
    <location>
        <begin position="12"/>
        <end position="40"/>
    </location>
</feature>
<keyword evidence="3" id="KW-0813">Transport</keyword>
<accession>A0A317N4Y3</accession>
<name>A0A317N4Y3_9GAMM</name>
<proteinExistence type="inferred from homology"/>
<sequence>MDLFAADPGTLLLFTAISFTAGFVDAIAGGGGLLTVPALLSAGIPPHLALGTNKLCGTFGSSTAALTFIRKGLFTPGRWWAASGATLAGAALGALLTRLVSAGVLKTVLPLAVLGAALYLLWPRRRSATAEPAFQPTRASQWTAGSLIGFYDGFIGPGTGAFWMAAAVRFFRLDLVQAAGLARFMNFLSNAAALAAFMTLGTIDYPLGLTMGMALMVGAWAGAHSAIRFGAPLIRPLFIAVVLAMSVRLLWQQFHG</sequence>
<evidence type="ECO:0000256" key="8">
    <source>
        <dbReference type="RuleBase" id="RU363041"/>
    </source>
</evidence>
<evidence type="ECO:0000256" key="6">
    <source>
        <dbReference type="ARBA" id="ARBA00022989"/>
    </source>
</evidence>
<dbReference type="InterPro" id="IPR002781">
    <property type="entry name" value="TM_pro_TauE-like"/>
</dbReference>
<evidence type="ECO:0000256" key="2">
    <source>
        <dbReference type="ARBA" id="ARBA00009142"/>
    </source>
</evidence>
<gene>
    <name evidence="9" type="ORF">C7443_101294</name>
</gene>
<keyword evidence="5 8" id="KW-0812">Transmembrane</keyword>
<dbReference type="Pfam" id="PF01925">
    <property type="entry name" value="TauE"/>
    <property type="match status" value="1"/>
</dbReference>
<dbReference type="EMBL" id="QGTJ01000001">
    <property type="protein sequence ID" value="PWV65809.1"/>
    <property type="molecule type" value="Genomic_DNA"/>
</dbReference>
<evidence type="ECO:0000256" key="3">
    <source>
        <dbReference type="ARBA" id="ARBA00022448"/>
    </source>
</evidence>
<dbReference type="AlphaFoldDB" id="A0A317N4Y3"/>
<dbReference type="PANTHER" id="PTHR30269:SF25">
    <property type="entry name" value="MEMBRANE TRANSPORTER PROTEIN-RELATED"/>
    <property type="match status" value="1"/>
</dbReference>
<keyword evidence="4 8" id="KW-1003">Cell membrane</keyword>
<comment type="subcellular location">
    <subcellularLocation>
        <location evidence="1 8">Cell membrane</location>
        <topology evidence="1 8">Multi-pass membrane protein</topology>
    </subcellularLocation>
</comment>
<organism evidence="9 10">
    <name type="scientific">Plasticicumulans acidivorans</name>
    <dbReference type="NCBI Taxonomy" id="886464"/>
    <lineage>
        <taxon>Bacteria</taxon>
        <taxon>Pseudomonadati</taxon>
        <taxon>Pseudomonadota</taxon>
        <taxon>Gammaproteobacteria</taxon>
        <taxon>Candidatus Competibacteraceae</taxon>
        <taxon>Plasticicumulans</taxon>
    </lineage>
</organism>
<comment type="similarity">
    <text evidence="2 8">Belongs to the 4-toluene sulfonate uptake permease (TSUP) (TC 2.A.102) family.</text>
</comment>
<dbReference type="InterPro" id="IPR052017">
    <property type="entry name" value="TSUP"/>
</dbReference>
<evidence type="ECO:0000313" key="10">
    <source>
        <dbReference type="Proteomes" id="UP000246569"/>
    </source>
</evidence>
<feature type="transmembrane region" description="Helical" evidence="8">
    <location>
        <begin position="233"/>
        <end position="251"/>
    </location>
</feature>